<protein>
    <submittedName>
        <fullName evidence="11">Putative ATP-dependent kinase TDA10</fullName>
    </submittedName>
</protein>
<keyword evidence="6 11" id="KW-0418">Kinase</keyword>
<dbReference type="GO" id="GO:0005737">
    <property type="term" value="C:cytoplasm"/>
    <property type="evidence" value="ECO:0007669"/>
    <property type="project" value="UniProtKB-SubCell"/>
</dbReference>
<name>A0A1V2LBT0_CYBFA</name>
<sequence length="286" mass="33313">MVVPIVEETITFLNPILKDWNYTEKPLIINISGPQGSGKSYLSSKLLQYFTTAYPHLKSVTFSTDDIYLTHKDQVKVVKEYPKNVLLKGRGLPGTHDVNLGYQLLADLDNRKSGFSIPRYDKSAFNGEGDRAPEEEWEKVEKPADIVVFEGWFNGFTPFDSDEGILEKIEESEILKKYDKEMLFEVNSNLAGYIKLWDFVDVDIFYDTDDIDNVNDWRIQQEHELIKKKGTGMTDDEVRSFIERYMVVYELYYKDYTKLGIRSTREGKHLRVKINKQRDIEGLEVF</sequence>
<dbReference type="InterPro" id="IPR027417">
    <property type="entry name" value="P-loop_NTPase"/>
</dbReference>
<comment type="caution">
    <text evidence="11">The sequence shown here is derived from an EMBL/GenBank/DDBJ whole genome shotgun (WGS) entry which is preliminary data.</text>
</comment>
<evidence type="ECO:0000256" key="6">
    <source>
        <dbReference type="ARBA" id="ARBA00022777"/>
    </source>
</evidence>
<gene>
    <name evidence="11" type="ORF">BON22_1676</name>
</gene>
<comment type="subcellular location">
    <subcellularLocation>
        <location evidence="2">Cytoplasm</location>
    </subcellularLocation>
    <subcellularLocation>
        <location evidence="1">Nucleus</location>
    </subcellularLocation>
</comment>
<dbReference type="AlphaFoldDB" id="A0A1V2LBT0"/>
<dbReference type="Pfam" id="PF00485">
    <property type="entry name" value="PRK"/>
    <property type="match status" value="1"/>
</dbReference>
<feature type="domain" description="Phosphoribulokinase/uridine kinase" evidence="10">
    <location>
        <begin position="28"/>
        <end position="156"/>
    </location>
</feature>
<keyword evidence="4" id="KW-0808">Transferase</keyword>
<evidence type="ECO:0000256" key="3">
    <source>
        <dbReference type="ARBA" id="ARBA00022490"/>
    </source>
</evidence>
<organism evidence="11 12">
    <name type="scientific">Cyberlindnera fabianii</name>
    <name type="common">Yeast</name>
    <name type="synonym">Hansenula fabianii</name>
    <dbReference type="NCBI Taxonomy" id="36022"/>
    <lineage>
        <taxon>Eukaryota</taxon>
        <taxon>Fungi</taxon>
        <taxon>Dikarya</taxon>
        <taxon>Ascomycota</taxon>
        <taxon>Saccharomycotina</taxon>
        <taxon>Saccharomycetes</taxon>
        <taxon>Phaffomycetales</taxon>
        <taxon>Phaffomycetaceae</taxon>
        <taxon>Cyberlindnera</taxon>
    </lineage>
</organism>
<proteinExistence type="inferred from homology"/>
<evidence type="ECO:0000256" key="1">
    <source>
        <dbReference type="ARBA" id="ARBA00004123"/>
    </source>
</evidence>
<dbReference type="InterPro" id="IPR006083">
    <property type="entry name" value="PRK/URK"/>
</dbReference>
<reference evidence="12" key="1">
    <citation type="journal article" date="2017" name="Genome Announc.">
        <title>Genome sequences of Cyberlindnera fabianii 65, Pichia kudriavzevii 129, and Saccharomyces cerevisiae 131 isolated from fermented masau fruits in Zimbabwe.</title>
        <authorList>
            <person name="van Rijswijck I.M.H."/>
            <person name="Derks M.F.L."/>
            <person name="Abee T."/>
            <person name="de Ridder D."/>
            <person name="Smid E.J."/>
        </authorList>
    </citation>
    <scope>NUCLEOTIDE SEQUENCE [LARGE SCALE GENOMIC DNA]</scope>
    <source>
        <strain evidence="12">65</strain>
    </source>
</reference>
<comment type="similarity">
    <text evidence="9">Belongs to the GLYK kinase family.</text>
</comment>
<evidence type="ECO:0000256" key="7">
    <source>
        <dbReference type="ARBA" id="ARBA00022840"/>
    </source>
</evidence>
<keyword evidence="3" id="KW-0963">Cytoplasm</keyword>
<keyword evidence="7" id="KW-0067">ATP-binding</keyword>
<dbReference type="FunFam" id="3.40.50.300:FF:001691">
    <property type="entry name" value="Probable ATP-dependent kinase TDA10"/>
    <property type="match status" value="1"/>
</dbReference>
<keyword evidence="12" id="KW-1185">Reference proteome</keyword>
<evidence type="ECO:0000256" key="9">
    <source>
        <dbReference type="ARBA" id="ARBA00061312"/>
    </source>
</evidence>
<evidence type="ECO:0000256" key="4">
    <source>
        <dbReference type="ARBA" id="ARBA00022679"/>
    </source>
</evidence>
<dbReference type="Proteomes" id="UP000189513">
    <property type="component" value="Unassembled WGS sequence"/>
</dbReference>
<evidence type="ECO:0000259" key="10">
    <source>
        <dbReference type="Pfam" id="PF00485"/>
    </source>
</evidence>
<accession>A0A1V2LBT0</accession>
<dbReference type="GO" id="GO:0016301">
    <property type="term" value="F:kinase activity"/>
    <property type="evidence" value="ECO:0007669"/>
    <property type="project" value="UniProtKB-KW"/>
</dbReference>
<evidence type="ECO:0000256" key="5">
    <source>
        <dbReference type="ARBA" id="ARBA00022741"/>
    </source>
</evidence>
<dbReference type="EMBL" id="MPUK01000002">
    <property type="protein sequence ID" value="ONH68521.1"/>
    <property type="molecule type" value="Genomic_DNA"/>
</dbReference>
<dbReference type="PANTHER" id="PTHR10285">
    <property type="entry name" value="URIDINE KINASE"/>
    <property type="match status" value="1"/>
</dbReference>
<evidence type="ECO:0000256" key="2">
    <source>
        <dbReference type="ARBA" id="ARBA00004496"/>
    </source>
</evidence>
<dbReference type="STRING" id="36022.A0A1V2LBT0"/>
<dbReference type="GO" id="GO:0005634">
    <property type="term" value="C:nucleus"/>
    <property type="evidence" value="ECO:0007669"/>
    <property type="project" value="UniProtKB-SubCell"/>
</dbReference>
<keyword evidence="5" id="KW-0547">Nucleotide-binding</keyword>
<dbReference type="VEuPathDB" id="FungiDB:BON22_1676"/>
<dbReference type="GO" id="GO:0005524">
    <property type="term" value="F:ATP binding"/>
    <property type="evidence" value="ECO:0007669"/>
    <property type="project" value="UniProtKB-KW"/>
</dbReference>
<dbReference type="OMA" id="FWRSLHP"/>
<dbReference type="Gene3D" id="3.40.50.300">
    <property type="entry name" value="P-loop containing nucleotide triphosphate hydrolases"/>
    <property type="match status" value="1"/>
</dbReference>
<evidence type="ECO:0000313" key="11">
    <source>
        <dbReference type="EMBL" id="ONH68521.1"/>
    </source>
</evidence>
<keyword evidence="8" id="KW-0539">Nucleus</keyword>
<evidence type="ECO:0000256" key="8">
    <source>
        <dbReference type="ARBA" id="ARBA00023242"/>
    </source>
</evidence>
<evidence type="ECO:0000313" key="12">
    <source>
        <dbReference type="Proteomes" id="UP000189513"/>
    </source>
</evidence>
<dbReference type="SUPFAM" id="SSF52540">
    <property type="entry name" value="P-loop containing nucleoside triphosphate hydrolases"/>
    <property type="match status" value="1"/>
</dbReference>